<dbReference type="EMBL" id="GBXM01068054">
    <property type="protein sequence ID" value="JAH40523.1"/>
    <property type="molecule type" value="Transcribed_RNA"/>
</dbReference>
<protein>
    <submittedName>
        <fullName evidence="1">Uncharacterized protein</fullName>
    </submittedName>
</protein>
<dbReference type="AlphaFoldDB" id="A0A0E9SJ36"/>
<reference evidence="1" key="2">
    <citation type="journal article" date="2015" name="Fish Shellfish Immunol.">
        <title>Early steps in the European eel (Anguilla anguilla)-Vibrio vulnificus interaction in the gills: Role of the RtxA13 toxin.</title>
        <authorList>
            <person name="Callol A."/>
            <person name="Pajuelo D."/>
            <person name="Ebbesson L."/>
            <person name="Teles M."/>
            <person name="MacKenzie S."/>
            <person name="Amaro C."/>
        </authorList>
    </citation>
    <scope>NUCLEOTIDE SEQUENCE</scope>
</reference>
<reference evidence="1" key="1">
    <citation type="submission" date="2014-11" db="EMBL/GenBank/DDBJ databases">
        <authorList>
            <person name="Amaro Gonzalez C."/>
        </authorList>
    </citation>
    <scope>NUCLEOTIDE SEQUENCE</scope>
</reference>
<organism evidence="1">
    <name type="scientific">Anguilla anguilla</name>
    <name type="common">European freshwater eel</name>
    <name type="synonym">Muraena anguilla</name>
    <dbReference type="NCBI Taxonomy" id="7936"/>
    <lineage>
        <taxon>Eukaryota</taxon>
        <taxon>Metazoa</taxon>
        <taxon>Chordata</taxon>
        <taxon>Craniata</taxon>
        <taxon>Vertebrata</taxon>
        <taxon>Euteleostomi</taxon>
        <taxon>Actinopterygii</taxon>
        <taxon>Neopterygii</taxon>
        <taxon>Teleostei</taxon>
        <taxon>Anguilliformes</taxon>
        <taxon>Anguillidae</taxon>
        <taxon>Anguilla</taxon>
    </lineage>
</organism>
<evidence type="ECO:0000313" key="1">
    <source>
        <dbReference type="EMBL" id="JAH40523.1"/>
    </source>
</evidence>
<accession>A0A0E9SJ36</accession>
<sequence length="39" mass="4389">MKFDHQTVPGELNFSTRTTVILVTSLQNTWQANQVAAKI</sequence>
<name>A0A0E9SJ36_ANGAN</name>
<proteinExistence type="predicted"/>